<reference evidence="1" key="1">
    <citation type="submission" date="2015-12" db="EMBL/GenBank/DDBJ databases">
        <title>Gene expression during late stages of embryo sac development: a critical building block for successful pollen-pistil interactions.</title>
        <authorList>
            <person name="Liu Y."/>
            <person name="Joly V."/>
            <person name="Sabar M."/>
            <person name="Matton D.P."/>
        </authorList>
    </citation>
    <scope>NUCLEOTIDE SEQUENCE</scope>
</reference>
<evidence type="ECO:0000313" key="1">
    <source>
        <dbReference type="EMBL" id="JAP15401.1"/>
    </source>
</evidence>
<sequence>GVAKLTSFRNERESILSLHSFKKVKGRGSEKTLKWHIKNSEILCRRREIVELKPSKKDTRRIRVQPVDELHKYLAWEKQEPISLYQIYRAFTFNFQLQGRRHLVFRKQEERFI</sequence>
<organism evidence="1">
    <name type="scientific">Solanum chacoense</name>
    <name type="common">Chaco potato</name>
    <dbReference type="NCBI Taxonomy" id="4108"/>
    <lineage>
        <taxon>Eukaryota</taxon>
        <taxon>Viridiplantae</taxon>
        <taxon>Streptophyta</taxon>
        <taxon>Embryophyta</taxon>
        <taxon>Tracheophyta</taxon>
        <taxon>Spermatophyta</taxon>
        <taxon>Magnoliopsida</taxon>
        <taxon>eudicotyledons</taxon>
        <taxon>Gunneridae</taxon>
        <taxon>Pentapetalae</taxon>
        <taxon>asterids</taxon>
        <taxon>lamiids</taxon>
        <taxon>Solanales</taxon>
        <taxon>Solanaceae</taxon>
        <taxon>Solanoideae</taxon>
        <taxon>Solaneae</taxon>
        <taxon>Solanum</taxon>
    </lineage>
</organism>
<dbReference type="AlphaFoldDB" id="A0A0V0H680"/>
<name>A0A0V0H680_SOLCH</name>
<feature type="non-terminal residue" evidence="1">
    <location>
        <position position="1"/>
    </location>
</feature>
<dbReference type="EMBL" id="GEDG01025220">
    <property type="protein sequence ID" value="JAP15401.1"/>
    <property type="molecule type" value="Transcribed_RNA"/>
</dbReference>
<accession>A0A0V0H680</accession>
<protein>
    <submittedName>
        <fullName evidence="1">Putative ovule protein</fullName>
    </submittedName>
</protein>
<proteinExistence type="predicted"/>